<dbReference type="PRINTS" id="PR00260">
    <property type="entry name" value="CHEMTRNSDUCR"/>
</dbReference>
<keyword evidence="9" id="KW-1185">Reference proteome</keyword>
<evidence type="ECO:0000259" key="6">
    <source>
        <dbReference type="PROSITE" id="PS50111"/>
    </source>
</evidence>
<feature type="region of interest" description="Disordered" evidence="5">
    <location>
        <begin position="495"/>
        <end position="535"/>
    </location>
</feature>
<dbReference type="PROSITE" id="PS50111">
    <property type="entry name" value="CHEMOTAXIS_TRANSDUC_2"/>
    <property type="match status" value="1"/>
</dbReference>
<dbReference type="Gene3D" id="1.10.490.10">
    <property type="entry name" value="Globins"/>
    <property type="match status" value="1"/>
</dbReference>
<proteinExistence type="inferred from homology"/>
<dbReference type="SMART" id="SM00283">
    <property type="entry name" value="MA"/>
    <property type="match status" value="1"/>
</dbReference>
<evidence type="ECO:0000256" key="2">
    <source>
        <dbReference type="ARBA" id="ARBA00029447"/>
    </source>
</evidence>
<keyword evidence="4" id="KW-0175">Coiled coil</keyword>
<keyword evidence="1" id="KW-0145">Chemotaxis</keyword>
<evidence type="ECO:0000259" key="7">
    <source>
        <dbReference type="PROSITE" id="PS50885"/>
    </source>
</evidence>
<comment type="similarity">
    <text evidence="2">Belongs to the methyl-accepting chemotaxis (MCP) protein family.</text>
</comment>
<evidence type="ECO:0000256" key="4">
    <source>
        <dbReference type="SAM" id="Coils"/>
    </source>
</evidence>
<sequence>MAQSPAPQTTVSSISMDERLTFIGIDERSKTRLRELKPLLSVALDQALTVFYDKVRATPETRQFFSDNQHMAAAKTRQQQHWGLIVEAQFGDSYAQAVRAVGKAHARLGLEPRWYIGGYAVILERLIHDVVKDRWPRFVFRGQNVAEGMAEAITSLVKATFLDMDLSISVYLEELEARRRQQEELRAAEEKNRSEALAAMSYALEQLANGNLEIGINANLSPEFEKIKTEFNHTVEKLREAFGVVSASVSVIESATNEIGAAAEDLSRRTESQAAGLEESSAALAEVTTTVKATAASTQNANQIVAATKSDAEKGGEIIVSAIDAMGQIEKASKDIGQIIGVIDEIAFQTNLLALNAGVEAARAGEAGRGFAVVASEVRALAQRSADAAKEIKGLIAASNSAVEQGANLVGQTGRALKAIVSQVGEVATVVGTIADGTREQALALSQVTEAINQMDQMTQHNAAMVEETTAATKNMGQETERLAAAVRRFNIGKPIAAHAAPRPPARKPAKPALKTRGSAALAEPRYEEESWEEF</sequence>
<feature type="coiled-coil region" evidence="4">
    <location>
        <begin position="171"/>
        <end position="198"/>
    </location>
</feature>
<accession>A0ABN6VCN7</accession>
<evidence type="ECO:0000313" key="8">
    <source>
        <dbReference type="EMBL" id="BDV32982.1"/>
    </source>
</evidence>
<organism evidence="8 9">
    <name type="scientific">Methylocystis iwaonis</name>
    <dbReference type="NCBI Taxonomy" id="2885079"/>
    <lineage>
        <taxon>Bacteria</taxon>
        <taxon>Pseudomonadati</taxon>
        <taxon>Pseudomonadota</taxon>
        <taxon>Alphaproteobacteria</taxon>
        <taxon>Hyphomicrobiales</taxon>
        <taxon>Methylocystaceae</taxon>
        <taxon>Methylocystis</taxon>
    </lineage>
</organism>
<dbReference type="SUPFAM" id="SSF46458">
    <property type="entry name" value="Globin-like"/>
    <property type="match status" value="1"/>
</dbReference>
<feature type="domain" description="Methyl-accepting transducer" evidence="6">
    <location>
        <begin position="248"/>
        <end position="477"/>
    </location>
</feature>
<dbReference type="Proteomes" id="UP001317629">
    <property type="component" value="Chromosome"/>
</dbReference>
<protein>
    <submittedName>
        <fullName evidence="8">Methyl-accepting chemotaxis protein</fullName>
    </submittedName>
</protein>
<dbReference type="InterPro" id="IPR004089">
    <property type="entry name" value="MCPsignal_dom"/>
</dbReference>
<dbReference type="PANTHER" id="PTHR43531:SF11">
    <property type="entry name" value="METHYL-ACCEPTING CHEMOTAXIS PROTEIN 3"/>
    <property type="match status" value="1"/>
</dbReference>
<evidence type="ECO:0000256" key="5">
    <source>
        <dbReference type="SAM" id="MobiDB-lite"/>
    </source>
</evidence>
<evidence type="ECO:0000256" key="1">
    <source>
        <dbReference type="ARBA" id="ARBA00022500"/>
    </source>
</evidence>
<evidence type="ECO:0000313" key="9">
    <source>
        <dbReference type="Proteomes" id="UP001317629"/>
    </source>
</evidence>
<dbReference type="SUPFAM" id="SSF58104">
    <property type="entry name" value="Methyl-accepting chemotaxis protein (MCP) signaling domain"/>
    <property type="match status" value="1"/>
</dbReference>
<dbReference type="Pfam" id="PF11563">
    <property type="entry name" value="Protoglobin"/>
    <property type="match status" value="1"/>
</dbReference>
<dbReference type="InterPro" id="IPR003660">
    <property type="entry name" value="HAMP_dom"/>
</dbReference>
<dbReference type="RefSeq" id="WP_350356503.1">
    <property type="nucleotide sequence ID" value="NZ_AP027142.1"/>
</dbReference>
<dbReference type="CDD" id="cd01068">
    <property type="entry name" value="globin_sensor"/>
    <property type="match status" value="1"/>
</dbReference>
<dbReference type="InterPro" id="IPR004090">
    <property type="entry name" value="Chemotax_Me-accpt_rcpt"/>
</dbReference>
<reference evidence="8 9" key="1">
    <citation type="journal article" date="2023" name="Int. J. Syst. Evol. Microbiol.">
        <title>Methylocystis iwaonis sp. nov., a type II methane-oxidizing bacterium from surface soil of a rice paddy field in Japan, and emended description of the genus Methylocystis (ex Whittenbury et al. 1970) Bowman et al. 1993.</title>
        <authorList>
            <person name="Kaise H."/>
            <person name="Sawadogo J.B."/>
            <person name="Alam M.S."/>
            <person name="Ueno C."/>
            <person name="Dianou D."/>
            <person name="Shinjo R."/>
            <person name="Asakawa S."/>
        </authorList>
    </citation>
    <scope>NUCLEOTIDE SEQUENCE [LARGE SCALE GENOMIC DNA]</scope>
    <source>
        <strain evidence="8 9">SS37A-Re</strain>
    </source>
</reference>
<dbReference type="EMBL" id="AP027142">
    <property type="protein sequence ID" value="BDV32982.1"/>
    <property type="molecule type" value="Genomic_DNA"/>
</dbReference>
<keyword evidence="3" id="KW-0807">Transducer</keyword>
<dbReference type="Gene3D" id="1.10.287.950">
    <property type="entry name" value="Methyl-accepting chemotaxis protein"/>
    <property type="match status" value="1"/>
</dbReference>
<dbReference type="CDD" id="cd11386">
    <property type="entry name" value="MCP_signal"/>
    <property type="match status" value="1"/>
</dbReference>
<dbReference type="PANTHER" id="PTHR43531">
    <property type="entry name" value="PROTEIN ICFG"/>
    <property type="match status" value="1"/>
</dbReference>
<dbReference type="InterPro" id="IPR044398">
    <property type="entry name" value="Globin-sensor_dom"/>
</dbReference>
<dbReference type="InterPro" id="IPR051310">
    <property type="entry name" value="MCP_chemotaxis"/>
</dbReference>
<name>A0ABN6VCN7_9HYPH</name>
<dbReference type="InterPro" id="IPR039379">
    <property type="entry name" value="Protoglobin_sensor_dom"/>
</dbReference>
<dbReference type="InterPro" id="IPR012292">
    <property type="entry name" value="Globin/Proto"/>
</dbReference>
<gene>
    <name evidence="8" type="ORF">SS37A_05110</name>
</gene>
<feature type="domain" description="HAMP" evidence="7">
    <location>
        <begin position="191"/>
        <end position="243"/>
    </location>
</feature>
<dbReference type="InterPro" id="IPR009050">
    <property type="entry name" value="Globin-like_sf"/>
</dbReference>
<evidence type="ECO:0000256" key="3">
    <source>
        <dbReference type="PROSITE-ProRule" id="PRU00284"/>
    </source>
</evidence>
<dbReference type="Pfam" id="PF00015">
    <property type="entry name" value="MCPsignal"/>
    <property type="match status" value="1"/>
</dbReference>
<dbReference type="PROSITE" id="PS50885">
    <property type="entry name" value="HAMP"/>
    <property type="match status" value="1"/>
</dbReference>